<dbReference type="Proteomes" id="UP000007431">
    <property type="component" value="Unassembled WGS sequence"/>
</dbReference>
<dbReference type="RefSeq" id="XP_003032581.1">
    <property type="nucleotide sequence ID" value="XM_003032535.1"/>
</dbReference>
<proteinExistence type="predicted"/>
<dbReference type="EMBL" id="GL377305">
    <property type="protein sequence ID" value="EFI97678.1"/>
    <property type="molecule type" value="Genomic_DNA"/>
</dbReference>
<dbReference type="HOGENOM" id="CLU_605751_0_0_1"/>
<feature type="compositionally biased region" description="Polar residues" evidence="1">
    <location>
        <begin position="355"/>
        <end position="367"/>
    </location>
</feature>
<sequence length="452" mass="50601">MGQYWCLRDMDARTSMYLGKLGESYFGMGEELHKMLCRVPIPASITLHLKEDRSTDSRSMSIDRASQAGMPYLRRAIFKRFAPSAEHRLICVGDYTEPDDIPPGLQLTEEEKEELDGTVEDEDDGEEYCATLSNIPSEGSIERRDLESVLFGESRWKWHVYYIPGLTGVMHKLIPTRPSEVDPTLVLRNLSKRQYVRGEAMKEFSQTVIPGRNGSEGMVPCLADAIMPRVCWASDGSTSLNYEGPLQVHRGVWAGNRFDIVPQSIFMAECKDSDQPWTDVSAEVIAEVEAIWVAEEMLKRREDTNRPEQGSSAYSDVISRLRVTYLRTITPSAIQMASTSFKTSSDTSVHEDPFRSTSKVPSSTMSKRSPAHTPRCRGPSYGIAVLLSEDQQIRAIAASARRTRPGGYDPGALSCSSLKRRTAEPVTYAWRERFLSTSPVSSWGTRGRLGKS</sequence>
<organism evidence="3">
    <name type="scientific">Schizophyllum commune (strain H4-8 / FGSC 9210)</name>
    <name type="common">Split gill fungus</name>
    <dbReference type="NCBI Taxonomy" id="578458"/>
    <lineage>
        <taxon>Eukaryota</taxon>
        <taxon>Fungi</taxon>
        <taxon>Dikarya</taxon>
        <taxon>Basidiomycota</taxon>
        <taxon>Agaricomycotina</taxon>
        <taxon>Agaricomycetes</taxon>
        <taxon>Agaricomycetidae</taxon>
        <taxon>Agaricales</taxon>
        <taxon>Schizophyllaceae</taxon>
        <taxon>Schizophyllum</taxon>
    </lineage>
</organism>
<gene>
    <name evidence="2" type="ORF">SCHCODRAFT_234030</name>
</gene>
<dbReference type="AlphaFoldDB" id="D8Q3F2"/>
<evidence type="ECO:0000313" key="3">
    <source>
        <dbReference type="Proteomes" id="UP000007431"/>
    </source>
</evidence>
<protein>
    <submittedName>
        <fullName evidence="2">Uncharacterized protein</fullName>
    </submittedName>
</protein>
<dbReference type="InParanoid" id="D8Q3F2"/>
<accession>D8Q3F2</accession>
<keyword evidence="3" id="KW-1185">Reference proteome</keyword>
<dbReference type="eggNOG" id="ENOG502S952">
    <property type="taxonomic scope" value="Eukaryota"/>
</dbReference>
<name>D8Q3F2_SCHCM</name>
<evidence type="ECO:0000313" key="2">
    <source>
        <dbReference type="EMBL" id="EFI97678.1"/>
    </source>
</evidence>
<dbReference type="GeneID" id="9590526"/>
<dbReference type="KEGG" id="scm:SCHCO_02571716"/>
<feature type="region of interest" description="Disordered" evidence="1">
    <location>
        <begin position="340"/>
        <end position="377"/>
    </location>
</feature>
<evidence type="ECO:0000256" key="1">
    <source>
        <dbReference type="SAM" id="MobiDB-lite"/>
    </source>
</evidence>
<dbReference type="OrthoDB" id="2588098at2759"/>
<dbReference type="OMA" id="LAAFRIC"/>
<dbReference type="VEuPathDB" id="FungiDB:SCHCODRAFT_02571716"/>
<reference evidence="2 3" key="1">
    <citation type="journal article" date="2010" name="Nat. Biotechnol.">
        <title>Genome sequence of the model mushroom Schizophyllum commune.</title>
        <authorList>
            <person name="Ohm R.A."/>
            <person name="de Jong J.F."/>
            <person name="Lugones L.G."/>
            <person name="Aerts A."/>
            <person name="Kothe E."/>
            <person name="Stajich J.E."/>
            <person name="de Vries R.P."/>
            <person name="Record E."/>
            <person name="Levasseur A."/>
            <person name="Baker S.E."/>
            <person name="Bartholomew K.A."/>
            <person name="Coutinho P.M."/>
            <person name="Erdmann S."/>
            <person name="Fowler T.J."/>
            <person name="Gathman A.C."/>
            <person name="Lombard V."/>
            <person name="Henrissat B."/>
            <person name="Knabe N."/>
            <person name="Kuees U."/>
            <person name="Lilly W.W."/>
            <person name="Lindquist E."/>
            <person name="Lucas S."/>
            <person name="Magnuson J.K."/>
            <person name="Piumi F."/>
            <person name="Raudaskoski M."/>
            <person name="Salamov A."/>
            <person name="Schmutz J."/>
            <person name="Schwarze F.W.M.R."/>
            <person name="vanKuyk P.A."/>
            <person name="Horton J.S."/>
            <person name="Grigoriev I.V."/>
            <person name="Woesten H.A.B."/>
        </authorList>
    </citation>
    <scope>NUCLEOTIDE SEQUENCE [LARGE SCALE GENOMIC DNA]</scope>
    <source>
        <strain evidence="3">H4-8 / FGSC 9210</strain>
    </source>
</reference>